<reference evidence="2 3" key="1">
    <citation type="submission" date="2019-12" db="EMBL/GenBank/DDBJ databases">
        <title>Paenibacillus sp. nov., an endophytic bacterium isolated from the stem of Dendrobium.</title>
        <authorList>
            <person name="Zhao R."/>
        </authorList>
    </citation>
    <scope>NUCLEOTIDE SEQUENCE [LARGE SCALE GENOMIC DNA]</scope>
    <source>
        <strain evidence="2 3">HJL G12</strain>
    </source>
</reference>
<proteinExistence type="predicted"/>
<gene>
    <name evidence="2" type="ORF">GRF59_04925</name>
</gene>
<name>A0A7X3LH95_9BACL</name>
<dbReference type="AlphaFoldDB" id="A0A7X3LH95"/>
<evidence type="ECO:0000313" key="3">
    <source>
        <dbReference type="Proteomes" id="UP000460318"/>
    </source>
</evidence>
<dbReference type="Proteomes" id="UP000460318">
    <property type="component" value="Unassembled WGS sequence"/>
</dbReference>
<comment type="caution">
    <text evidence="2">The sequence shown here is derived from an EMBL/GenBank/DDBJ whole genome shotgun (WGS) entry which is preliminary data.</text>
</comment>
<evidence type="ECO:0000313" key="2">
    <source>
        <dbReference type="EMBL" id="MWV42964.1"/>
    </source>
</evidence>
<evidence type="ECO:0000256" key="1">
    <source>
        <dbReference type="SAM" id="Phobius"/>
    </source>
</evidence>
<sequence>MSEVGGAFRNPGAILVLFILLVIILASGCFGV</sequence>
<accession>A0A7X3LH95</accession>
<keyword evidence="1" id="KW-0812">Transmembrane</keyword>
<organism evidence="2 3">
    <name type="scientific">Paenibacillus dendrobii</name>
    <dbReference type="NCBI Taxonomy" id="2691084"/>
    <lineage>
        <taxon>Bacteria</taxon>
        <taxon>Bacillati</taxon>
        <taxon>Bacillota</taxon>
        <taxon>Bacilli</taxon>
        <taxon>Bacillales</taxon>
        <taxon>Paenibacillaceae</taxon>
        <taxon>Paenibacillus</taxon>
    </lineage>
</organism>
<keyword evidence="3" id="KW-1185">Reference proteome</keyword>
<keyword evidence="1" id="KW-0472">Membrane</keyword>
<dbReference type="EMBL" id="WUBI01000001">
    <property type="protein sequence ID" value="MWV42964.1"/>
    <property type="molecule type" value="Genomic_DNA"/>
</dbReference>
<keyword evidence="1" id="KW-1133">Transmembrane helix</keyword>
<dbReference type="RefSeq" id="WP_160496521.1">
    <property type="nucleotide sequence ID" value="NZ_WUBI01000001.1"/>
</dbReference>
<feature type="transmembrane region" description="Helical" evidence="1">
    <location>
        <begin position="12"/>
        <end position="31"/>
    </location>
</feature>
<protein>
    <submittedName>
        <fullName evidence="2">Sporulation protein YjcZ</fullName>
    </submittedName>
</protein>